<feature type="region of interest" description="Disordered" evidence="7">
    <location>
        <begin position="24"/>
        <end position="46"/>
    </location>
</feature>
<keyword evidence="3 6" id="KW-0762">Sugar transport</keyword>
<dbReference type="RefSeq" id="WP_320380023.1">
    <property type="nucleotide sequence ID" value="NZ_JAWDIQ010000002.1"/>
</dbReference>
<reference evidence="8 9" key="1">
    <citation type="submission" date="2023-10" db="EMBL/GenBank/DDBJ databases">
        <title>Virgibacillus soli CC-YMP-6 genome.</title>
        <authorList>
            <person name="Miliotis G."/>
            <person name="Sengupta P."/>
            <person name="Hameed A."/>
            <person name="Chuvochina M."/>
            <person name="Mcdonagh F."/>
            <person name="Simpson A.C."/>
            <person name="Singh N.K."/>
            <person name="Rekha P.D."/>
            <person name="Raman K."/>
            <person name="Hugenholtz P."/>
            <person name="Venkateswaran K."/>
        </authorList>
    </citation>
    <scope>NUCLEOTIDE SEQUENCE [LARGE SCALE GENOMIC DNA]</scope>
    <source>
        <strain evidence="8 9">CC-YMP-6</strain>
    </source>
</reference>
<name>A0ABU5CS69_9BACI</name>
<evidence type="ECO:0000256" key="3">
    <source>
        <dbReference type="ARBA" id="ARBA00022597"/>
    </source>
</evidence>
<sequence length="425" mass="47436">MKKWIVGLFALMLVVGVLSACGPDDAKEKGKSDKGKDTTTEMPAKPQKLKLWVNAEEKQEDAVKEITEKYTEETGIEVEMVPVDMLEQVEKLDVEGPAGNGPDIIFQPHDRIGDLVLRGLVEPVHFGDHESEYTDTALEAVQFDGDYWGYPAVIETYAMYYNKSLVDKAPETMEDIMAVAKRDTDASKDKYGFLMEAANFYFTYPFFSGYGAYVFANENGNYDIDDIGLANEGAIKGGELVKEWFDEGYIPQDLTPDIMNGLFREGKVSTVLNGPWMVREYTDGIGDDLGVVPLPLLDNGEHPKSFVGVKSYMLSYYSDNKEWAEDLMAFITNYENSMTYYEVAGEIPARDDAMEDPIIADDPIYSAFAEQTQYGEPMPSVPAMQQVWDPINDALNFISKGEPVDEVLKEAVESIHDQIEASGAK</sequence>
<evidence type="ECO:0000256" key="1">
    <source>
        <dbReference type="ARBA" id="ARBA00008520"/>
    </source>
</evidence>
<dbReference type="PRINTS" id="PR00181">
    <property type="entry name" value="MALTOSEBP"/>
</dbReference>
<dbReference type="PROSITE" id="PS01037">
    <property type="entry name" value="SBP_BACTERIAL_1"/>
    <property type="match status" value="1"/>
</dbReference>
<protein>
    <recommendedName>
        <fullName evidence="5 6">Maltodextrin-binding protein</fullName>
    </recommendedName>
</protein>
<keyword evidence="2 6" id="KW-0813">Transport</keyword>
<feature type="chain" id="PRO_5044975255" description="Maltodextrin-binding protein" evidence="6">
    <location>
        <begin position="21"/>
        <end position="425"/>
    </location>
</feature>
<evidence type="ECO:0000256" key="2">
    <source>
        <dbReference type="ARBA" id="ARBA00022448"/>
    </source>
</evidence>
<keyword evidence="6" id="KW-0449">Lipoprotein</keyword>
<keyword evidence="4 6" id="KW-0732">Signal</keyword>
<dbReference type="InterPro" id="IPR006059">
    <property type="entry name" value="SBP"/>
</dbReference>
<dbReference type="Pfam" id="PF13416">
    <property type="entry name" value="SBP_bac_8"/>
    <property type="match status" value="1"/>
</dbReference>
<dbReference type="EMBL" id="JAWDIQ010000002">
    <property type="protein sequence ID" value="MDY0409217.1"/>
    <property type="molecule type" value="Genomic_DNA"/>
</dbReference>
<dbReference type="Gene3D" id="3.40.190.10">
    <property type="entry name" value="Periplasmic binding protein-like II"/>
    <property type="match status" value="2"/>
</dbReference>
<dbReference type="SUPFAM" id="SSF53850">
    <property type="entry name" value="Periplasmic binding protein-like II"/>
    <property type="match status" value="1"/>
</dbReference>
<organism evidence="8 9">
    <name type="scientific">Paracerasibacillus soli</name>
    <dbReference type="NCBI Taxonomy" id="480284"/>
    <lineage>
        <taxon>Bacteria</taxon>
        <taxon>Bacillati</taxon>
        <taxon>Bacillota</taxon>
        <taxon>Bacilli</taxon>
        <taxon>Bacillales</taxon>
        <taxon>Bacillaceae</taxon>
        <taxon>Paracerasibacillus</taxon>
    </lineage>
</organism>
<feature type="compositionally biased region" description="Basic and acidic residues" evidence="7">
    <location>
        <begin position="24"/>
        <end position="39"/>
    </location>
</feature>
<comment type="subcellular location">
    <subcellularLocation>
        <location evidence="6">Cell membrane</location>
        <topology evidence="6">Lipid-anchor</topology>
    </subcellularLocation>
</comment>
<proteinExistence type="inferred from homology"/>
<evidence type="ECO:0000256" key="5">
    <source>
        <dbReference type="ARBA" id="ARBA00030303"/>
    </source>
</evidence>
<keyword evidence="6" id="KW-1003">Cell membrane</keyword>
<comment type="caution">
    <text evidence="8">The sequence shown here is derived from an EMBL/GenBank/DDBJ whole genome shotgun (WGS) entry which is preliminary data.</text>
</comment>
<evidence type="ECO:0000313" key="8">
    <source>
        <dbReference type="EMBL" id="MDY0409217.1"/>
    </source>
</evidence>
<evidence type="ECO:0000256" key="7">
    <source>
        <dbReference type="SAM" id="MobiDB-lite"/>
    </source>
</evidence>
<dbReference type="PROSITE" id="PS51257">
    <property type="entry name" value="PROKAR_LIPOPROTEIN"/>
    <property type="match status" value="1"/>
</dbReference>
<dbReference type="InterPro" id="IPR006060">
    <property type="entry name" value="Maltose/Cyclodextrin-bd"/>
</dbReference>
<gene>
    <name evidence="8" type="ORF">RWD45_12395</name>
</gene>
<dbReference type="Proteomes" id="UP001275315">
    <property type="component" value="Unassembled WGS sequence"/>
</dbReference>
<dbReference type="PANTHER" id="PTHR30061:SF50">
    <property type="entry name" value="MALTOSE_MALTODEXTRIN-BINDING PERIPLASMIC PROTEIN"/>
    <property type="match status" value="1"/>
</dbReference>
<evidence type="ECO:0000313" key="9">
    <source>
        <dbReference type="Proteomes" id="UP001275315"/>
    </source>
</evidence>
<keyword evidence="6" id="KW-0472">Membrane</keyword>
<dbReference type="PANTHER" id="PTHR30061">
    <property type="entry name" value="MALTOSE-BINDING PERIPLASMIC PROTEIN"/>
    <property type="match status" value="1"/>
</dbReference>
<evidence type="ECO:0000256" key="6">
    <source>
        <dbReference type="RuleBase" id="RU365005"/>
    </source>
</evidence>
<accession>A0ABU5CS69</accession>
<evidence type="ECO:0000256" key="4">
    <source>
        <dbReference type="ARBA" id="ARBA00022729"/>
    </source>
</evidence>
<feature type="signal peptide" evidence="6">
    <location>
        <begin position="1"/>
        <end position="20"/>
    </location>
</feature>
<keyword evidence="9" id="KW-1185">Reference proteome</keyword>
<dbReference type="InterPro" id="IPR006061">
    <property type="entry name" value="SBP_1_CS"/>
</dbReference>
<comment type="similarity">
    <text evidence="1 6">Belongs to the bacterial solute-binding protein 1 family.</text>
</comment>